<dbReference type="EMBL" id="MLYO01000032">
    <property type="protein sequence ID" value="OIK04016.1"/>
    <property type="molecule type" value="Genomic_DNA"/>
</dbReference>
<dbReference type="InterPro" id="IPR007278">
    <property type="entry name" value="DUF397"/>
</dbReference>
<organism evidence="2 3">
    <name type="scientific">Streptomyces monashensis</name>
    <dbReference type="NCBI Taxonomy" id="1678012"/>
    <lineage>
        <taxon>Bacteria</taxon>
        <taxon>Bacillati</taxon>
        <taxon>Actinomycetota</taxon>
        <taxon>Actinomycetes</taxon>
        <taxon>Kitasatosporales</taxon>
        <taxon>Streptomycetaceae</taxon>
        <taxon>Streptomyces</taxon>
    </lineage>
</organism>
<protein>
    <submittedName>
        <fullName evidence="2">DUF397 domain-containing protein</fullName>
    </submittedName>
</protein>
<dbReference type="Proteomes" id="UP000179642">
    <property type="component" value="Unassembled WGS sequence"/>
</dbReference>
<dbReference type="AlphaFoldDB" id="A0A1S2QEU9"/>
<dbReference type="OrthoDB" id="4570646at2"/>
<comment type="caution">
    <text evidence="2">The sequence shown here is derived from an EMBL/GenBank/DDBJ whole genome shotgun (WGS) entry which is preliminary data.</text>
</comment>
<feature type="domain" description="DUF397" evidence="1">
    <location>
        <begin position="11"/>
        <end position="65"/>
    </location>
</feature>
<proteinExistence type="predicted"/>
<accession>A0A1S2QEU9</accession>
<evidence type="ECO:0000259" key="1">
    <source>
        <dbReference type="Pfam" id="PF04149"/>
    </source>
</evidence>
<reference evidence="2 3" key="1">
    <citation type="submission" date="2016-10" db="EMBL/GenBank/DDBJ databases">
        <title>Genome sequence of Streptomyces sp. MUSC 1.</title>
        <authorList>
            <person name="Lee L.-H."/>
            <person name="Ser H.-L."/>
            <person name="Law J.W.-F."/>
        </authorList>
    </citation>
    <scope>NUCLEOTIDE SEQUENCE [LARGE SCALE GENOMIC DNA]</scope>
    <source>
        <strain evidence="2 3">MUSC 1</strain>
    </source>
</reference>
<gene>
    <name evidence="2" type="ORF">BIV23_19425</name>
</gene>
<keyword evidence="3" id="KW-1185">Reference proteome</keyword>
<name>A0A1S2QEU9_9ACTN</name>
<evidence type="ECO:0000313" key="3">
    <source>
        <dbReference type="Proteomes" id="UP000179642"/>
    </source>
</evidence>
<sequence>MRSPGIDLRVASWRKSSYSDGGAGNCIEVAHDFPAVIPVRDSKAPHGPALVFPADSWASFVAAVKGGRLKG</sequence>
<dbReference type="Pfam" id="PF04149">
    <property type="entry name" value="DUF397"/>
    <property type="match status" value="1"/>
</dbReference>
<dbReference type="RefSeq" id="WP_071382158.1">
    <property type="nucleotide sequence ID" value="NZ_MLYO01000032.1"/>
</dbReference>
<evidence type="ECO:0000313" key="2">
    <source>
        <dbReference type="EMBL" id="OIK04016.1"/>
    </source>
</evidence>